<sequence length="146" mass="16603">MPEFMECNLNELVKHNLRALRETIPTEQDLTTKNVSIGPVSKDLEFMIYNDDDDVSPFLEGLEERPQRKAQPAQPADEPAEKADEPIEYLVVILHSICVLSMCENTGTCTDDNNLYFEPKGSFVKWYVSGIRTDVNCFQAPSLKPY</sequence>
<protein>
    <submittedName>
        <fullName evidence="2">Uncharacterized protein</fullName>
    </submittedName>
</protein>
<gene>
    <name evidence="2" type="ORF">mPipKuh1_010760</name>
</gene>
<feature type="region of interest" description="Disordered" evidence="1">
    <location>
        <begin position="58"/>
        <end position="83"/>
    </location>
</feature>
<accession>A0A7J7X0Y0</accession>
<organism evidence="2 3">
    <name type="scientific">Pipistrellus kuhlii</name>
    <name type="common">Kuhl's pipistrelle</name>
    <dbReference type="NCBI Taxonomy" id="59472"/>
    <lineage>
        <taxon>Eukaryota</taxon>
        <taxon>Metazoa</taxon>
        <taxon>Chordata</taxon>
        <taxon>Craniata</taxon>
        <taxon>Vertebrata</taxon>
        <taxon>Euteleostomi</taxon>
        <taxon>Mammalia</taxon>
        <taxon>Eutheria</taxon>
        <taxon>Laurasiatheria</taxon>
        <taxon>Chiroptera</taxon>
        <taxon>Yangochiroptera</taxon>
        <taxon>Vespertilionidae</taxon>
        <taxon>Pipistrellus</taxon>
    </lineage>
</organism>
<reference evidence="2 3" key="1">
    <citation type="journal article" date="2020" name="Nature">
        <title>Six reference-quality genomes reveal evolution of bat adaptations.</title>
        <authorList>
            <person name="Jebb D."/>
            <person name="Huang Z."/>
            <person name="Pippel M."/>
            <person name="Hughes G.M."/>
            <person name="Lavrichenko K."/>
            <person name="Devanna P."/>
            <person name="Winkler S."/>
            <person name="Jermiin L.S."/>
            <person name="Skirmuntt E.C."/>
            <person name="Katzourakis A."/>
            <person name="Burkitt-Gray L."/>
            <person name="Ray D.A."/>
            <person name="Sullivan K.A.M."/>
            <person name="Roscito J.G."/>
            <person name="Kirilenko B.M."/>
            <person name="Davalos L.M."/>
            <person name="Corthals A.P."/>
            <person name="Power M.L."/>
            <person name="Jones G."/>
            <person name="Ransome R.D."/>
            <person name="Dechmann D.K.N."/>
            <person name="Locatelli A.G."/>
            <person name="Puechmaille S.J."/>
            <person name="Fedrigo O."/>
            <person name="Jarvis E.D."/>
            <person name="Hiller M."/>
            <person name="Vernes S.C."/>
            <person name="Myers E.W."/>
            <person name="Teeling E.C."/>
        </authorList>
    </citation>
    <scope>NUCLEOTIDE SEQUENCE [LARGE SCALE GENOMIC DNA]</scope>
    <source>
        <strain evidence="2">MPipKuh1</strain>
        <tissue evidence="2">Flight muscle</tissue>
    </source>
</reference>
<name>A0A7J7X0Y0_PIPKU</name>
<evidence type="ECO:0000313" key="3">
    <source>
        <dbReference type="Proteomes" id="UP000558488"/>
    </source>
</evidence>
<evidence type="ECO:0000256" key="1">
    <source>
        <dbReference type="SAM" id="MobiDB-lite"/>
    </source>
</evidence>
<dbReference type="Proteomes" id="UP000558488">
    <property type="component" value="Unassembled WGS sequence"/>
</dbReference>
<proteinExistence type="predicted"/>
<dbReference type="EMBL" id="JACAGB010000009">
    <property type="protein sequence ID" value="KAF6343040.1"/>
    <property type="molecule type" value="Genomic_DNA"/>
</dbReference>
<dbReference type="AlphaFoldDB" id="A0A7J7X0Y0"/>
<keyword evidence="3" id="KW-1185">Reference proteome</keyword>
<evidence type="ECO:0000313" key="2">
    <source>
        <dbReference type="EMBL" id="KAF6343040.1"/>
    </source>
</evidence>
<comment type="caution">
    <text evidence="2">The sequence shown here is derived from an EMBL/GenBank/DDBJ whole genome shotgun (WGS) entry which is preliminary data.</text>
</comment>